<accession>A0ABD2LJC2</accession>
<dbReference type="AlphaFoldDB" id="A0ABD2LJC2"/>
<evidence type="ECO:0000313" key="2">
    <source>
        <dbReference type="EMBL" id="KAL3115343.1"/>
    </source>
</evidence>
<keyword evidence="1" id="KW-1133">Transmembrane helix</keyword>
<dbReference type="Proteomes" id="UP001620626">
    <property type="component" value="Unassembled WGS sequence"/>
</dbReference>
<gene>
    <name evidence="2" type="ORF">niasHT_017745</name>
</gene>
<feature type="transmembrane region" description="Helical" evidence="1">
    <location>
        <begin position="39"/>
        <end position="64"/>
    </location>
</feature>
<feature type="transmembrane region" description="Helical" evidence="1">
    <location>
        <begin position="121"/>
        <end position="143"/>
    </location>
</feature>
<evidence type="ECO:0000256" key="1">
    <source>
        <dbReference type="SAM" id="Phobius"/>
    </source>
</evidence>
<sequence>MQQQRIPLTKLAFRFLHGLQEFSGNKKQYLGVELSAKTYLFICLLYVSTITVSFIVSAIIYCIARNSTRIRSTAYGTRSETPVQTAVLRVLQHRVDIRHLSTVPITVPWHHISVLSRPPPLIGLLINISYYLLVIGIVVNPLMTIVTQRLRKQINFF</sequence>
<evidence type="ECO:0000313" key="3">
    <source>
        <dbReference type="Proteomes" id="UP001620626"/>
    </source>
</evidence>
<protein>
    <recommendedName>
        <fullName evidence="4">G-protein coupled receptors family 1 profile domain-containing protein</fullName>
    </recommendedName>
</protein>
<proteinExistence type="predicted"/>
<name>A0ABD2LJC2_9BILA</name>
<organism evidence="2 3">
    <name type="scientific">Heterodera trifolii</name>
    <dbReference type="NCBI Taxonomy" id="157864"/>
    <lineage>
        <taxon>Eukaryota</taxon>
        <taxon>Metazoa</taxon>
        <taxon>Ecdysozoa</taxon>
        <taxon>Nematoda</taxon>
        <taxon>Chromadorea</taxon>
        <taxon>Rhabditida</taxon>
        <taxon>Tylenchina</taxon>
        <taxon>Tylenchomorpha</taxon>
        <taxon>Tylenchoidea</taxon>
        <taxon>Heteroderidae</taxon>
        <taxon>Heteroderinae</taxon>
        <taxon>Heterodera</taxon>
    </lineage>
</organism>
<comment type="caution">
    <text evidence="2">The sequence shown here is derived from an EMBL/GenBank/DDBJ whole genome shotgun (WGS) entry which is preliminary data.</text>
</comment>
<keyword evidence="3" id="KW-1185">Reference proteome</keyword>
<keyword evidence="1" id="KW-0472">Membrane</keyword>
<evidence type="ECO:0008006" key="4">
    <source>
        <dbReference type="Google" id="ProtNLM"/>
    </source>
</evidence>
<dbReference type="EMBL" id="JBICBT010000383">
    <property type="protein sequence ID" value="KAL3115343.1"/>
    <property type="molecule type" value="Genomic_DNA"/>
</dbReference>
<keyword evidence="1" id="KW-0812">Transmembrane</keyword>
<reference evidence="2 3" key="1">
    <citation type="submission" date="2024-10" db="EMBL/GenBank/DDBJ databases">
        <authorList>
            <person name="Kim D."/>
        </authorList>
    </citation>
    <scope>NUCLEOTIDE SEQUENCE [LARGE SCALE GENOMIC DNA]</scope>
    <source>
        <strain evidence="2">BH-2024</strain>
    </source>
</reference>